<protein>
    <submittedName>
        <fullName evidence="2">Uncharacterized protein</fullName>
    </submittedName>
</protein>
<gene>
    <name evidence="2" type="ORF">M9458_013180</name>
</gene>
<proteinExistence type="predicted"/>
<comment type="caution">
    <text evidence="2">The sequence shown here is derived from an EMBL/GenBank/DDBJ whole genome shotgun (WGS) entry which is preliminary data.</text>
</comment>
<dbReference type="EMBL" id="JAMKFB020000006">
    <property type="protein sequence ID" value="KAL0190482.1"/>
    <property type="molecule type" value="Genomic_DNA"/>
</dbReference>
<dbReference type="Proteomes" id="UP001529510">
    <property type="component" value="Unassembled WGS sequence"/>
</dbReference>
<keyword evidence="3" id="KW-1185">Reference proteome</keyword>
<evidence type="ECO:0000313" key="2">
    <source>
        <dbReference type="EMBL" id="KAL0190482.1"/>
    </source>
</evidence>
<evidence type="ECO:0000256" key="1">
    <source>
        <dbReference type="SAM" id="MobiDB-lite"/>
    </source>
</evidence>
<dbReference type="AlphaFoldDB" id="A0ABD0QXJ2"/>
<feature type="compositionally biased region" description="Polar residues" evidence="1">
    <location>
        <begin position="24"/>
        <end position="35"/>
    </location>
</feature>
<organism evidence="2 3">
    <name type="scientific">Cirrhinus mrigala</name>
    <name type="common">Mrigala</name>
    <dbReference type="NCBI Taxonomy" id="683832"/>
    <lineage>
        <taxon>Eukaryota</taxon>
        <taxon>Metazoa</taxon>
        <taxon>Chordata</taxon>
        <taxon>Craniata</taxon>
        <taxon>Vertebrata</taxon>
        <taxon>Euteleostomi</taxon>
        <taxon>Actinopterygii</taxon>
        <taxon>Neopterygii</taxon>
        <taxon>Teleostei</taxon>
        <taxon>Ostariophysi</taxon>
        <taxon>Cypriniformes</taxon>
        <taxon>Cyprinidae</taxon>
        <taxon>Labeoninae</taxon>
        <taxon>Labeonini</taxon>
        <taxon>Cirrhinus</taxon>
    </lineage>
</organism>
<sequence length="96" mass="10887">MAQKRKISCFENENDCDLVYNFDQSAPPTSSTNVAVNHLRPVDAGEENERQTRKRRKISSFPESPSHHFSDPRASSGQNVKVEDQGPAPEWQRSTE</sequence>
<name>A0ABD0QXJ2_CIRMR</name>
<evidence type="ECO:0000313" key="3">
    <source>
        <dbReference type="Proteomes" id="UP001529510"/>
    </source>
</evidence>
<feature type="region of interest" description="Disordered" evidence="1">
    <location>
        <begin position="24"/>
        <end position="96"/>
    </location>
</feature>
<feature type="non-terminal residue" evidence="2">
    <location>
        <position position="96"/>
    </location>
</feature>
<feature type="compositionally biased region" description="Basic and acidic residues" evidence="1">
    <location>
        <begin position="40"/>
        <end position="51"/>
    </location>
</feature>
<accession>A0ABD0QXJ2</accession>
<reference evidence="2 3" key="1">
    <citation type="submission" date="2024-05" db="EMBL/GenBank/DDBJ databases">
        <title>Genome sequencing and assembly of Indian major carp, Cirrhinus mrigala (Hamilton, 1822).</title>
        <authorList>
            <person name="Mohindra V."/>
            <person name="Chowdhury L.M."/>
            <person name="Lal K."/>
            <person name="Jena J.K."/>
        </authorList>
    </citation>
    <scope>NUCLEOTIDE SEQUENCE [LARGE SCALE GENOMIC DNA]</scope>
    <source>
        <strain evidence="2">CM1030</strain>
        <tissue evidence="2">Blood</tissue>
    </source>
</reference>